<comment type="caution">
    <text evidence="2">The sequence shown here is derived from an EMBL/GenBank/DDBJ whole genome shotgun (WGS) entry which is preliminary data.</text>
</comment>
<keyword evidence="1" id="KW-0472">Membrane</keyword>
<dbReference type="NCBIfam" id="NF037944">
    <property type="entry name" value="holin_2"/>
    <property type="match status" value="1"/>
</dbReference>
<proteinExistence type="predicted"/>
<dbReference type="EMBL" id="JAVDXW010000001">
    <property type="protein sequence ID" value="MDR7303464.1"/>
    <property type="molecule type" value="Genomic_DNA"/>
</dbReference>
<gene>
    <name evidence="2" type="ORF">JOF55_003645</name>
</gene>
<dbReference type="Proteomes" id="UP001180845">
    <property type="component" value="Unassembled WGS sequence"/>
</dbReference>
<keyword evidence="3" id="KW-1185">Reference proteome</keyword>
<protein>
    <submittedName>
        <fullName evidence="2">Uncharacterized protein</fullName>
    </submittedName>
</protein>
<dbReference type="RefSeq" id="WP_310275801.1">
    <property type="nucleotide sequence ID" value="NZ_JAVDXW010000001.1"/>
</dbReference>
<dbReference type="AlphaFoldDB" id="A0AAE3ZID9"/>
<accession>A0AAE3ZID9</accession>
<keyword evidence="1" id="KW-0812">Transmembrane</keyword>
<keyword evidence="1" id="KW-1133">Transmembrane helix</keyword>
<evidence type="ECO:0000313" key="3">
    <source>
        <dbReference type="Proteomes" id="UP001180845"/>
    </source>
</evidence>
<sequence>MSYVLSLGLSAVGLLLLLGVLMVTYRALRRFRVVQEHVRNDVDERSGLLRARAAGLRVAFAERRRRSIC</sequence>
<feature type="transmembrane region" description="Helical" evidence="1">
    <location>
        <begin position="6"/>
        <end position="25"/>
    </location>
</feature>
<reference evidence="2" key="1">
    <citation type="submission" date="2023-07" db="EMBL/GenBank/DDBJ databases">
        <title>Sequencing the genomes of 1000 actinobacteria strains.</title>
        <authorList>
            <person name="Klenk H.-P."/>
        </authorList>
    </citation>
    <scope>NUCLEOTIDE SEQUENCE</scope>
    <source>
        <strain evidence="2">DSM 45977</strain>
    </source>
</reference>
<name>A0AAE3ZID9_9ACTN</name>
<evidence type="ECO:0000313" key="2">
    <source>
        <dbReference type="EMBL" id="MDR7303464.1"/>
    </source>
</evidence>
<evidence type="ECO:0000256" key="1">
    <source>
        <dbReference type="SAM" id="Phobius"/>
    </source>
</evidence>
<organism evidence="2 3">
    <name type="scientific">Haloactinomyces albus</name>
    <dbReference type="NCBI Taxonomy" id="1352928"/>
    <lineage>
        <taxon>Bacteria</taxon>
        <taxon>Bacillati</taxon>
        <taxon>Actinomycetota</taxon>
        <taxon>Actinomycetes</taxon>
        <taxon>Actinopolysporales</taxon>
        <taxon>Actinopolysporaceae</taxon>
        <taxon>Haloactinomyces</taxon>
    </lineage>
</organism>